<gene>
    <name evidence="7" type="ORF">Q8X39_01605</name>
</gene>
<keyword evidence="3" id="KW-0963">Cytoplasm</keyword>
<protein>
    <submittedName>
        <fullName evidence="7">H-NS histone family protein</fullName>
    </submittedName>
</protein>
<evidence type="ECO:0000256" key="4">
    <source>
        <dbReference type="ARBA" id="ARBA00023125"/>
    </source>
</evidence>
<dbReference type="SMART" id="SM00528">
    <property type="entry name" value="HNS"/>
    <property type="match status" value="1"/>
</dbReference>
<evidence type="ECO:0000256" key="2">
    <source>
        <dbReference type="ARBA" id="ARBA00010610"/>
    </source>
</evidence>
<comment type="caution">
    <text evidence="7">The sequence shown here is derived from an EMBL/GenBank/DDBJ whole genome shotgun (WGS) entry which is preliminary data.</text>
</comment>
<dbReference type="Pfam" id="PF00816">
    <property type="entry name" value="Histone_HNS"/>
    <property type="match status" value="1"/>
</dbReference>
<evidence type="ECO:0000256" key="5">
    <source>
        <dbReference type="SAM" id="Coils"/>
    </source>
</evidence>
<proteinExistence type="inferred from homology"/>
<dbReference type="PANTHER" id="PTHR38097:SF2">
    <property type="entry name" value="DNA-BINDING PROTEIN STPA"/>
    <property type="match status" value="1"/>
</dbReference>
<comment type="similarity">
    <text evidence="2">Belongs to the histone-like protein H-NS family.</text>
</comment>
<evidence type="ECO:0000313" key="7">
    <source>
        <dbReference type="EMBL" id="MDP4299317.1"/>
    </source>
</evidence>
<dbReference type="PANTHER" id="PTHR38097">
    <property type="match status" value="1"/>
</dbReference>
<comment type="subcellular location">
    <subcellularLocation>
        <location evidence="1">Cytoplasm</location>
        <location evidence="1">Nucleoid</location>
    </subcellularLocation>
</comment>
<feature type="domain" description="DNA-binding protein H-NS-like C-terminal" evidence="6">
    <location>
        <begin position="73"/>
        <end position="117"/>
    </location>
</feature>
<evidence type="ECO:0000259" key="6">
    <source>
        <dbReference type="SMART" id="SM00528"/>
    </source>
</evidence>
<dbReference type="SUPFAM" id="SSF81273">
    <property type="entry name" value="H-NS histone-like proteins"/>
    <property type="match status" value="1"/>
</dbReference>
<dbReference type="EMBL" id="JAUZEE010000001">
    <property type="protein sequence ID" value="MDP4299317.1"/>
    <property type="molecule type" value="Genomic_DNA"/>
</dbReference>
<dbReference type="Gene3D" id="4.10.430.10">
    <property type="entry name" value="Histone-like protein H-NS, C-terminal domain"/>
    <property type="match status" value="1"/>
</dbReference>
<keyword evidence="5" id="KW-0175">Coiled coil</keyword>
<dbReference type="RefSeq" id="WP_305747877.1">
    <property type="nucleotide sequence ID" value="NZ_JAUZEE010000001.1"/>
</dbReference>
<dbReference type="Proteomes" id="UP001235760">
    <property type="component" value="Unassembled WGS sequence"/>
</dbReference>
<organism evidence="7 8">
    <name type="scientific">Leptothrix discophora</name>
    <dbReference type="NCBI Taxonomy" id="89"/>
    <lineage>
        <taxon>Bacteria</taxon>
        <taxon>Pseudomonadati</taxon>
        <taxon>Pseudomonadota</taxon>
        <taxon>Betaproteobacteria</taxon>
        <taxon>Burkholderiales</taxon>
        <taxon>Sphaerotilaceae</taxon>
        <taxon>Leptothrix</taxon>
    </lineage>
</organism>
<keyword evidence="4" id="KW-0238">DNA-binding</keyword>
<evidence type="ECO:0000256" key="1">
    <source>
        <dbReference type="ARBA" id="ARBA00004453"/>
    </source>
</evidence>
<reference evidence="7 8" key="1">
    <citation type="submission" date="2023-08" db="EMBL/GenBank/DDBJ databases">
        <authorList>
            <person name="Roldan D.M."/>
            <person name="Menes R.J."/>
        </authorList>
    </citation>
    <scope>NUCLEOTIDE SEQUENCE [LARGE SCALE GENOMIC DNA]</scope>
    <source>
        <strain evidence="7 8">CCM 2812</strain>
    </source>
</reference>
<dbReference type="InterPro" id="IPR027444">
    <property type="entry name" value="H-NS_C_dom"/>
</dbReference>
<sequence length="120" mass="12852">MSSISELIKQREALAAQQAALEQALKELQNAERQSAIDKVRALMAEHGLTVSDIAAVEGRRTRGPNKVKGTDGRTGKTVAAKYRHPSTGETWSGRGLKPKWLTAALEGGAKIEDFLIAAA</sequence>
<evidence type="ECO:0000313" key="8">
    <source>
        <dbReference type="Proteomes" id="UP001235760"/>
    </source>
</evidence>
<feature type="coiled-coil region" evidence="5">
    <location>
        <begin position="4"/>
        <end position="41"/>
    </location>
</feature>
<evidence type="ECO:0000256" key="3">
    <source>
        <dbReference type="ARBA" id="ARBA00022490"/>
    </source>
</evidence>
<accession>A0ABT9FYK2</accession>
<dbReference type="InterPro" id="IPR037150">
    <property type="entry name" value="H-NS_C_dom_sf"/>
</dbReference>
<name>A0ABT9FYK2_LEPDI</name>
<keyword evidence="8" id="KW-1185">Reference proteome</keyword>